<name>A0A2P8E3D6_9BACT</name>
<accession>A0A2P8E3D6</accession>
<keyword evidence="3" id="KW-1185">Reference proteome</keyword>
<evidence type="ECO:0000256" key="1">
    <source>
        <dbReference type="SAM" id="MobiDB-lite"/>
    </source>
</evidence>
<proteinExistence type="predicted"/>
<gene>
    <name evidence="2" type="ORF">CLV48_106215</name>
</gene>
<dbReference type="Proteomes" id="UP000240708">
    <property type="component" value="Unassembled WGS sequence"/>
</dbReference>
<evidence type="ECO:0000313" key="2">
    <source>
        <dbReference type="EMBL" id="PSL03974.1"/>
    </source>
</evidence>
<feature type="compositionally biased region" description="Low complexity" evidence="1">
    <location>
        <begin position="182"/>
        <end position="199"/>
    </location>
</feature>
<dbReference type="AlphaFoldDB" id="A0A2P8E3D6"/>
<dbReference type="RefSeq" id="WP_106567641.1">
    <property type="nucleotide sequence ID" value="NZ_PYGF01000006.1"/>
</dbReference>
<evidence type="ECO:0000313" key="3">
    <source>
        <dbReference type="Proteomes" id="UP000240708"/>
    </source>
</evidence>
<sequence>MFKCFRNFLPIAVLFLVSVVFQCTIKVEEDFLPQDFISKKFEGLEKLPEVPFSDFNPLSPEMPLIMRESSPFEVFEKDVAGVEPGESGISSSSFGLKNFISKYFPELEMEVLVASQQLDMEMLEMILQGKGSTGKSMEEVLLEVNKQERYREFFPRVMVPDTSAAVFFQSRVNGMSPKDNTANANSGNGNNGKANSGQGKCADEAKIALDTAIKKLKENKEMQLAAINETYDSWLLEAEKEFELRNRNAEGALAERLKDAKSEGENFLKLAAEIAESFPQLAQEVRIFALLNAHAWQRSAQNAHNLSKSINQLAKRSDMAKAVSQKEDLNETVMRNYHQALDNAIQVLKSVLAKCHNQGSGN</sequence>
<feature type="region of interest" description="Disordered" evidence="1">
    <location>
        <begin position="176"/>
        <end position="199"/>
    </location>
</feature>
<comment type="caution">
    <text evidence="2">The sequence shown here is derived from an EMBL/GenBank/DDBJ whole genome shotgun (WGS) entry which is preliminary data.</text>
</comment>
<reference evidence="2 3" key="1">
    <citation type="submission" date="2018-03" db="EMBL/GenBank/DDBJ databases">
        <title>Genomic Encyclopedia of Archaeal and Bacterial Type Strains, Phase II (KMG-II): from individual species to whole genera.</title>
        <authorList>
            <person name="Goeker M."/>
        </authorList>
    </citation>
    <scope>NUCLEOTIDE SEQUENCE [LARGE SCALE GENOMIC DNA]</scope>
    <source>
        <strain evidence="2 3">DSM 28057</strain>
    </source>
</reference>
<dbReference type="EMBL" id="PYGF01000006">
    <property type="protein sequence ID" value="PSL03974.1"/>
    <property type="molecule type" value="Genomic_DNA"/>
</dbReference>
<protein>
    <submittedName>
        <fullName evidence="2">Uncharacterized protein</fullName>
    </submittedName>
</protein>
<organism evidence="2 3">
    <name type="scientific">Cecembia rubra</name>
    <dbReference type="NCBI Taxonomy" id="1485585"/>
    <lineage>
        <taxon>Bacteria</taxon>
        <taxon>Pseudomonadati</taxon>
        <taxon>Bacteroidota</taxon>
        <taxon>Cytophagia</taxon>
        <taxon>Cytophagales</taxon>
        <taxon>Cyclobacteriaceae</taxon>
        <taxon>Cecembia</taxon>
    </lineage>
</organism>